<dbReference type="PROSITE" id="PS01263">
    <property type="entry name" value="UPF0021"/>
    <property type="match status" value="1"/>
</dbReference>
<dbReference type="Proteomes" id="UP001628156">
    <property type="component" value="Unassembled WGS sequence"/>
</dbReference>
<reference evidence="4 5" key="1">
    <citation type="journal article" date="2019" name="PLoS Negl. Trop. Dis.">
        <title>Whole genome sequencing of Entamoeba nuttalli reveals mammalian host-related molecular signatures and a novel octapeptide-repeat surface protein.</title>
        <authorList>
            <person name="Tanaka M."/>
            <person name="Makiuchi T."/>
            <person name="Komiyama T."/>
            <person name="Shiina T."/>
            <person name="Osaki K."/>
            <person name="Tachibana H."/>
        </authorList>
    </citation>
    <scope>NUCLEOTIDE SEQUENCE [LARGE SCALE GENOMIC DNA]</scope>
    <source>
        <strain evidence="4 5">P19-061405</strain>
    </source>
</reference>
<dbReference type="InterPro" id="IPR011063">
    <property type="entry name" value="TilS/TtcA_N"/>
</dbReference>
<organism evidence="4 5">
    <name type="scientific">Entamoeba nuttalli</name>
    <dbReference type="NCBI Taxonomy" id="412467"/>
    <lineage>
        <taxon>Eukaryota</taxon>
        <taxon>Amoebozoa</taxon>
        <taxon>Evosea</taxon>
        <taxon>Archamoebae</taxon>
        <taxon>Mastigamoebida</taxon>
        <taxon>Entamoebidae</taxon>
        <taxon>Entamoeba</taxon>
    </lineage>
</organism>
<dbReference type="EMBL" id="BAAFRS010000097">
    <property type="protein sequence ID" value="GAB1222182.1"/>
    <property type="molecule type" value="Genomic_DNA"/>
</dbReference>
<accession>A0ABQ0DHJ8</accession>
<keyword evidence="1" id="KW-0808">Transferase</keyword>
<proteinExistence type="predicted"/>
<evidence type="ECO:0008006" key="6">
    <source>
        <dbReference type="Google" id="ProtNLM"/>
    </source>
</evidence>
<keyword evidence="5" id="KW-1185">Reference proteome</keyword>
<feature type="domain" description="Cytoplasmic tRNA 2-thiolation protein 1 C-terminal" evidence="3">
    <location>
        <begin position="280"/>
        <end position="311"/>
    </location>
</feature>
<comment type="caution">
    <text evidence="4">The sequence shown here is derived from an EMBL/GenBank/DDBJ whole genome shotgun (WGS) entry which is preliminary data.</text>
</comment>
<evidence type="ECO:0000259" key="3">
    <source>
        <dbReference type="Pfam" id="PF16503"/>
    </source>
</evidence>
<dbReference type="InterPro" id="IPR032442">
    <property type="entry name" value="CTU1_C"/>
</dbReference>
<evidence type="ECO:0000313" key="5">
    <source>
        <dbReference type="Proteomes" id="UP001628156"/>
    </source>
</evidence>
<dbReference type="SUPFAM" id="SSF52402">
    <property type="entry name" value="Adenine nucleotide alpha hydrolases-like"/>
    <property type="match status" value="1"/>
</dbReference>
<dbReference type="Pfam" id="PF16503">
    <property type="entry name" value="zn-ribbon_14"/>
    <property type="match status" value="1"/>
</dbReference>
<evidence type="ECO:0000313" key="4">
    <source>
        <dbReference type="EMBL" id="GAB1222182.1"/>
    </source>
</evidence>
<dbReference type="InterPro" id="IPR014729">
    <property type="entry name" value="Rossmann-like_a/b/a_fold"/>
</dbReference>
<dbReference type="PIRSF" id="PIRSF004976">
    <property type="entry name" value="ATPase_YdaO"/>
    <property type="match status" value="1"/>
</dbReference>
<sequence>MVKCQLCDTYPVCTKTSDGKLICKQCFIDRVEKLVHQCIDEFQLIYPTDHIVIGVSGGKDSTALATMLTRIEKRWPSGAKYTLVAVDEGIVGYRDKSLECVRWLQNYLQLPLEIISYIETYGMTMDEIVTRGGKNACSYCGVLRRQCLEKAAIKVGANVIATGHNGDDVAETVLMNFLRGDVARLERCKSLKRELEREDGIIRIKPFSLLTQKEVVLYAHYMKLQYFSVECTYAGTAFRGNARTFLQKTQILHPTIIHNCVISNEQAKAELKKEQLKKSQRCTVCGMQSSSSLCQACKMMNELRNGMPKIELK</sequence>
<evidence type="ECO:0000259" key="2">
    <source>
        <dbReference type="Pfam" id="PF01171"/>
    </source>
</evidence>
<dbReference type="InterPro" id="IPR020554">
    <property type="entry name" value="UPF0021_CS"/>
</dbReference>
<evidence type="ECO:0000256" key="1">
    <source>
        <dbReference type="ARBA" id="ARBA00022679"/>
    </source>
</evidence>
<gene>
    <name evidence="4" type="ORF">ENUP19_0097G0021</name>
</gene>
<dbReference type="Gene3D" id="3.40.50.620">
    <property type="entry name" value="HUPs"/>
    <property type="match status" value="1"/>
</dbReference>
<name>A0ABQ0DHJ8_9EUKA</name>
<dbReference type="PANTHER" id="PTHR11807">
    <property type="entry name" value="ATPASES OF THE PP SUPERFAMILY-RELATED"/>
    <property type="match status" value="1"/>
</dbReference>
<dbReference type="InterPro" id="IPR056369">
    <property type="entry name" value="CTU1-like_ATP-bd"/>
</dbReference>
<dbReference type="Pfam" id="PF01171">
    <property type="entry name" value="ATP_bind_3"/>
    <property type="match status" value="1"/>
</dbReference>
<dbReference type="CDD" id="cd01713">
    <property type="entry name" value="CTU1-like"/>
    <property type="match status" value="1"/>
</dbReference>
<dbReference type="InterPro" id="IPR035107">
    <property type="entry name" value="tRNA_thiolation_TtcA_Ctu1"/>
</dbReference>
<feature type="domain" description="tRNA(Ile)-lysidine/2-thiocytidine synthase N-terminal" evidence="2">
    <location>
        <begin position="50"/>
        <end position="228"/>
    </location>
</feature>
<protein>
    <recommendedName>
        <fullName evidence="6">Cytoplasmic tRNA adenylyltransferase 1</fullName>
    </recommendedName>
</protein>
<dbReference type="PANTHER" id="PTHR11807:SF12">
    <property type="entry name" value="CYTOPLASMIC TRNA 2-THIOLATION PROTEIN 1"/>
    <property type="match status" value="1"/>
</dbReference>